<dbReference type="InterPro" id="IPR052895">
    <property type="entry name" value="HetReg/Transcr_Mod"/>
</dbReference>
<dbReference type="AlphaFoldDB" id="A0A8H7AA01"/>
<dbReference type="Proteomes" id="UP000606974">
    <property type="component" value="Unassembled WGS sequence"/>
</dbReference>
<dbReference type="PANTHER" id="PTHR24148:SF64">
    <property type="entry name" value="HETEROKARYON INCOMPATIBILITY DOMAIN-CONTAINING PROTEIN"/>
    <property type="match status" value="1"/>
</dbReference>
<comment type="caution">
    <text evidence="2">The sequence shown here is derived from an EMBL/GenBank/DDBJ whole genome shotgun (WGS) entry which is preliminary data.</text>
</comment>
<keyword evidence="3" id="KW-1185">Reference proteome</keyword>
<gene>
    <name evidence="2" type="ORF">GJ744_003953</name>
</gene>
<dbReference type="OrthoDB" id="2157530at2759"/>
<feature type="domain" description="Heterokaryon incompatibility" evidence="1">
    <location>
        <begin position="56"/>
        <end position="211"/>
    </location>
</feature>
<organism evidence="2 3">
    <name type="scientific">Endocarpon pusillum</name>
    <dbReference type="NCBI Taxonomy" id="364733"/>
    <lineage>
        <taxon>Eukaryota</taxon>
        <taxon>Fungi</taxon>
        <taxon>Dikarya</taxon>
        <taxon>Ascomycota</taxon>
        <taxon>Pezizomycotina</taxon>
        <taxon>Eurotiomycetes</taxon>
        <taxon>Chaetothyriomycetidae</taxon>
        <taxon>Verrucariales</taxon>
        <taxon>Verrucariaceae</taxon>
        <taxon>Endocarpon</taxon>
    </lineage>
</organism>
<dbReference type="EMBL" id="JAACFV010000183">
    <property type="protein sequence ID" value="KAF7503347.1"/>
    <property type="molecule type" value="Genomic_DNA"/>
</dbReference>
<dbReference type="PANTHER" id="PTHR24148">
    <property type="entry name" value="ANKYRIN REPEAT DOMAIN-CONTAINING PROTEIN 39 HOMOLOG-RELATED"/>
    <property type="match status" value="1"/>
</dbReference>
<evidence type="ECO:0000313" key="2">
    <source>
        <dbReference type="EMBL" id="KAF7503347.1"/>
    </source>
</evidence>
<name>A0A8H7AA01_9EURO</name>
<proteinExistence type="predicted"/>
<evidence type="ECO:0000313" key="3">
    <source>
        <dbReference type="Proteomes" id="UP000606974"/>
    </source>
</evidence>
<reference evidence="2" key="1">
    <citation type="submission" date="2020-02" db="EMBL/GenBank/DDBJ databases">
        <authorList>
            <person name="Palmer J.M."/>
        </authorList>
    </citation>
    <scope>NUCLEOTIDE SEQUENCE</scope>
    <source>
        <strain evidence="2">EPUS1.4</strain>
        <tissue evidence="2">Thallus</tissue>
    </source>
</reference>
<protein>
    <recommendedName>
        <fullName evidence="1">Heterokaryon incompatibility domain-containing protein</fullName>
    </recommendedName>
</protein>
<sequence>MGTELPIQPSTLLKYQYQKIQNLNIETRLLFLEPGSPNDPLQGSIYHSVHLHGQSYEAVSYTWGNPNALASSPLLLNDRTLSITCNVETMLRELRHPHQRCVFWIDAVCIDQDDLNERALHVRIMRKIYTRATRVIVWIGESDSESREALQGLAVLSNHGSFDSDGVEASLNSHSSLEDMIQYAGTHSNVLNQIIALLDRHWFHRLWIVQEVVVSKEVAIKCGAEWLDWKSFSNALAVLVLLHSSPKSRFRGDLPLLRALKIDRHRRLENQHRSINGLVHDYRDNMATDPRDKIYALYGLANDSPHFPEPNYLDSITNIYVQFAMTVMQRHNSLFLLHAITSFELSGGSADLSLPSWVPDWRHPWSDNILFKDVLEQATIENGYQYYSVARPPRISGVESETEIPMVRHVLIDNSRIATTIQISSEWRILSIYGLCWSEVASVVPIDVENIAQSVDWFLDAYDRVNSTVTGNTILVTLGFAKQQDEMTTSLLRGRAFVRLKNGSRGLGSSCNIQEGDIVCFLHDQGVPFVLRKTGENYRLIGQFLTGSVLDGKVGSLLETSSCKVEWFSVQ</sequence>
<evidence type="ECO:0000259" key="1">
    <source>
        <dbReference type="Pfam" id="PF06985"/>
    </source>
</evidence>
<dbReference type="InterPro" id="IPR010730">
    <property type="entry name" value="HET"/>
</dbReference>
<dbReference type="Pfam" id="PF06985">
    <property type="entry name" value="HET"/>
    <property type="match status" value="1"/>
</dbReference>
<accession>A0A8H7AA01</accession>